<gene>
    <name evidence="2" type="ORF">GXN76_11115</name>
</gene>
<accession>A0A7D3XJ73</accession>
<evidence type="ECO:0000256" key="1">
    <source>
        <dbReference type="SAM" id="Phobius"/>
    </source>
</evidence>
<keyword evidence="3" id="KW-1185">Reference proteome</keyword>
<evidence type="ECO:0000313" key="3">
    <source>
        <dbReference type="Proteomes" id="UP000503088"/>
    </source>
</evidence>
<proteinExistence type="predicted"/>
<reference evidence="2 3" key="1">
    <citation type="submission" date="2020-01" db="EMBL/GenBank/DDBJ databases">
        <authorList>
            <person name="Gulvik C.A."/>
            <person name="Batra D.G."/>
        </authorList>
    </citation>
    <scope>NUCLEOTIDE SEQUENCE [LARGE SCALE GENOMIC DNA]</scope>
    <source>
        <strain evidence="2 3">W9323</strain>
    </source>
</reference>
<organism evidence="2 3">
    <name type="scientific">Kroppenstedtia pulmonis</name>
    <dbReference type="NCBI Taxonomy" id="1380685"/>
    <lineage>
        <taxon>Bacteria</taxon>
        <taxon>Bacillati</taxon>
        <taxon>Bacillota</taxon>
        <taxon>Bacilli</taxon>
        <taxon>Bacillales</taxon>
        <taxon>Thermoactinomycetaceae</taxon>
        <taxon>Kroppenstedtia</taxon>
    </lineage>
</organism>
<sequence length="102" mass="11015">MSNDRILKWITGGMEALLGIPFLGGIIVLSSSYSVLGLMLILHIVTLSVSIHMKGARIGSIVGIVTSCIAWIPFIGMIMHIISAILLMVTAAGGRKREEWRP</sequence>
<dbReference type="Proteomes" id="UP000503088">
    <property type="component" value="Chromosome"/>
</dbReference>
<protein>
    <submittedName>
        <fullName evidence="2">Uncharacterized protein</fullName>
    </submittedName>
</protein>
<keyword evidence="1" id="KW-0812">Transmembrane</keyword>
<evidence type="ECO:0000313" key="2">
    <source>
        <dbReference type="EMBL" id="QKG84964.1"/>
    </source>
</evidence>
<feature type="transmembrane region" description="Helical" evidence="1">
    <location>
        <begin position="61"/>
        <end position="92"/>
    </location>
</feature>
<name>A0A7D3XJ73_9BACL</name>
<dbReference type="EMBL" id="CP048104">
    <property type="protein sequence ID" value="QKG84964.1"/>
    <property type="molecule type" value="Genomic_DNA"/>
</dbReference>
<keyword evidence="1" id="KW-1133">Transmembrane helix</keyword>
<dbReference type="RefSeq" id="WP_173223168.1">
    <property type="nucleotide sequence ID" value="NZ_CP048104.1"/>
</dbReference>
<feature type="transmembrane region" description="Helical" evidence="1">
    <location>
        <begin position="20"/>
        <end position="49"/>
    </location>
</feature>
<keyword evidence="1" id="KW-0472">Membrane</keyword>
<dbReference type="KEGG" id="kpul:GXN76_11115"/>
<dbReference type="AlphaFoldDB" id="A0A7D3XJ73"/>